<proteinExistence type="predicted"/>
<feature type="transmembrane region" description="Helical" evidence="2">
    <location>
        <begin position="200"/>
        <end position="221"/>
    </location>
</feature>
<dbReference type="Gene3D" id="2.60.40.2230">
    <property type="entry name" value="Uncharacterised protein YcnI-like PF07987, DUF1775"/>
    <property type="match status" value="1"/>
</dbReference>
<dbReference type="Pfam" id="PF07987">
    <property type="entry name" value="DUF1775"/>
    <property type="match status" value="1"/>
</dbReference>
<dbReference type="KEGG" id="aarc:G127AT_05135"/>
<evidence type="ECO:0000313" key="6">
    <source>
        <dbReference type="Proteomes" id="UP000671914"/>
    </source>
</evidence>
<dbReference type="InterPro" id="IPR006311">
    <property type="entry name" value="TAT_signal"/>
</dbReference>
<dbReference type="PROSITE" id="PS51318">
    <property type="entry name" value="TAT"/>
    <property type="match status" value="1"/>
</dbReference>
<keyword evidence="2" id="KW-0812">Transmembrane</keyword>
<evidence type="ECO:0000256" key="1">
    <source>
        <dbReference type="SAM" id="MobiDB-lite"/>
    </source>
</evidence>
<dbReference type="AlphaFoldDB" id="A0A975FQY4"/>
<feature type="region of interest" description="Disordered" evidence="1">
    <location>
        <begin position="168"/>
        <end position="194"/>
    </location>
</feature>
<evidence type="ECO:0000256" key="2">
    <source>
        <dbReference type="SAM" id="Phobius"/>
    </source>
</evidence>
<dbReference type="InterPro" id="IPR012533">
    <property type="entry name" value="YcnI-copper_dom"/>
</dbReference>
<evidence type="ECO:0000259" key="4">
    <source>
        <dbReference type="Pfam" id="PF07987"/>
    </source>
</evidence>
<dbReference type="InterPro" id="IPR038507">
    <property type="entry name" value="YcnI-like_sf"/>
</dbReference>
<keyword evidence="6" id="KW-1185">Reference proteome</keyword>
<dbReference type="EMBL" id="CP071696">
    <property type="protein sequence ID" value="QTX05596.1"/>
    <property type="molecule type" value="Genomic_DNA"/>
</dbReference>
<dbReference type="RefSeq" id="WP_210900723.1">
    <property type="nucleotide sequence ID" value="NZ_CP071696.1"/>
</dbReference>
<gene>
    <name evidence="5" type="ORF">G127AT_05135</name>
</gene>
<evidence type="ECO:0000313" key="5">
    <source>
        <dbReference type="EMBL" id="QTX05596.1"/>
    </source>
</evidence>
<sequence>MHISLRRTLPLGAAALGAGALLALGTPLAASAHVTVDPSSTAAGGYAVLDFSLGHGCEGSPTTTLTIDIPEGIESVTPQMNPNWTVEKVADGDAVRQVVYRAVTPLEDGFRDTVSVQVRLPEDAAGETLEFPVLQECTEGETNWNEPSGDGAEPASPAPVVHVTEAVADPHGGHGAAGAGSTDEATAGTSEAADETPVDVFARVAGIGGLVLGVVALVVALTSRRRGAAL</sequence>
<keyword evidence="2" id="KW-0472">Membrane</keyword>
<feature type="domain" description="YncI copper-binding" evidence="4">
    <location>
        <begin position="33"/>
        <end position="163"/>
    </location>
</feature>
<accession>A0A975FQY4</accession>
<name>A0A975FQY4_9MICO</name>
<feature type="signal peptide" evidence="3">
    <location>
        <begin position="1"/>
        <end position="32"/>
    </location>
</feature>
<organism evidence="5 6">
    <name type="scientific">Agromyces archimandritae</name>
    <dbReference type="NCBI Taxonomy" id="2781962"/>
    <lineage>
        <taxon>Bacteria</taxon>
        <taxon>Bacillati</taxon>
        <taxon>Actinomycetota</taxon>
        <taxon>Actinomycetes</taxon>
        <taxon>Micrococcales</taxon>
        <taxon>Microbacteriaceae</taxon>
        <taxon>Agromyces</taxon>
    </lineage>
</organism>
<feature type="chain" id="PRO_5036810746" evidence="3">
    <location>
        <begin position="33"/>
        <end position="230"/>
    </location>
</feature>
<dbReference type="Proteomes" id="UP000671914">
    <property type="component" value="Chromosome"/>
</dbReference>
<protein>
    <submittedName>
        <fullName evidence="5">YcnI family protein</fullName>
    </submittedName>
</protein>
<evidence type="ECO:0000256" key="3">
    <source>
        <dbReference type="SAM" id="SignalP"/>
    </source>
</evidence>
<reference evidence="5" key="1">
    <citation type="submission" date="2021-03" db="EMBL/GenBank/DDBJ databases">
        <title>Agromyces archimandritus sp. nov., isolated from the cockroach Archimandrita tessellata.</title>
        <authorList>
            <person name="Guzman J."/>
            <person name="Ortuzar M."/>
            <person name="Poehlein A."/>
            <person name="Daniel R."/>
            <person name="Trujillo M."/>
            <person name="Vilcinskas A."/>
        </authorList>
    </citation>
    <scope>NUCLEOTIDE SEQUENCE</scope>
    <source>
        <strain evidence="5">G127AT</strain>
    </source>
</reference>
<keyword evidence="2" id="KW-1133">Transmembrane helix</keyword>
<keyword evidence="3" id="KW-0732">Signal</keyword>
<dbReference type="CDD" id="cd08545">
    <property type="entry name" value="YcnI_like"/>
    <property type="match status" value="1"/>
</dbReference>